<sequence length="72" mass="8367">MLYFYRNRIVSGLHITYSRYCRGPEGTWYDAGMVVKCYAAPVFGLTMKQYTALNDQPQKINKRTPEKTPTLL</sequence>
<keyword evidence="2" id="KW-1185">Reference proteome</keyword>
<name>A0A074KVF3_9BACT</name>
<evidence type="ECO:0000313" key="2">
    <source>
        <dbReference type="Proteomes" id="UP000027821"/>
    </source>
</evidence>
<protein>
    <submittedName>
        <fullName evidence="1">Uncharacterized protein</fullName>
    </submittedName>
</protein>
<dbReference type="Proteomes" id="UP000027821">
    <property type="component" value="Unassembled WGS sequence"/>
</dbReference>
<evidence type="ECO:0000313" key="1">
    <source>
        <dbReference type="EMBL" id="KEO72210.1"/>
    </source>
</evidence>
<proteinExistence type="predicted"/>
<comment type="caution">
    <text evidence="1">The sequence shown here is derived from an EMBL/GenBank/DDBJ whole genome shotgun (WGS) entry which is preliminary data.</text>
</comment>
<dbReference type="AlphaFoldDB" id="A0A074KVF3"/>
<gene>
    <name evidence="1" type="ORF">EL17_20110</name>
</gene>
<dbReference type="EMBL" id="JMIH01000028">
    <property type="protein sequence ID" value="KEO72210.1"/>
    <property type="molecule type" value="Genomic_DNA"/>
</dbReference>
<accession>A0A074KVF3</accession>
<reference evidence="1 2" key="1">
    <citation type="submission" date="2014-04" db="EMBL/GenBank/DDBJ databases">
        <title>Characterization and application of a salt tolerant electro-active bacterium.</title>
        <authorList>
            <person name="Yang L."/>
            <person name="Wei S."/>
            <person name="Tay Q.X.M."/>
        </authorList>
    </citation>
    <scope>NUCLEOTIDE SEQUENCE [LARGE SCALE GENOMIC DNA]</scope>
    <source>
        <strain evidence="1 2">LY1</strain>
    </source>
</reference>
<organism evidence="1 2">
    <name type="scientific">Anditalea andensis</name>
    <dbReference type="NCBI Taxonomy" id="1048983"/>
    <lineage>
        <taxon>Bacteria</taxon>
        <taxon>Pseudomonadati</taxon>
        <taxon>Bacteroidota</taxon>
        <taxon>Cytophagia</taxon>
        <taxon>Cytophagales</taxon>
        <taxon>Cytophagaceae</taxon>
        <taxon>Anditalea</taxon>
    </lineage>
</organism>